<evidence type="ECO:0000256" key="3">
    <source>
        <dbReference type="ARBA" id="ARBA00022553"/>
    </source>
</evidence>
<dbReference type="RefSeq" id="XP_027205977.1">
    <property type="nucleotide sequence ID" value="XM_027350176.1"/>
</dbReference>
<feature type="domain" description="Fibronectin type-III" evidence="7">
    <location>
        <begin position="930"/>
        <end position="1042"/>
    </location>
</feature>
<feature type="compositionally biased region" description="Basic and acidic residues" evidence="6">
    <location>
        <begin position="850"/>
        <end position="875"/>
    </location>
</feature>
<dbReference type="InterPro" id="IPR003961">
    <property type="entry name" value="FN3_dom"/>
</dbReference>
<evidence type="ECO:0000259" key="7">
    <source>
        <dbReference type="PROSITE" id="PS50853"/>
    </source>
</evidence>
<feature type="compositionally biased region" description="Low complexity" evidence="6">
    <location>
        <begin position="879"/>
        <end position="890"/>
    </location>
</feature>
<evidence type="ECO:0000313" key="8">
    <source>
        <dbReference type="Proteomes" id="UP000515146"/>
    </source>
</evidence>
<dbReference type="InterPro" id="IPR015915">
    <property type="entry name" value="Kelch-typ_b-propeller"/>
</dbReference>
<dbReference type="PANTHER" id="PTHR46003">
    <property type="entry name" value="HOST CELL FACTOR"/>
    <property type="match status" value="1"/>
</dbReference>
<feature type="compositionally biased region" description="Polar residues" evidence="6">
    <location>
        <begin position="565"/>
        <end position="576"/>
    </location>
</feature>
<dbReference type="InParanoid" id="A0A6P6YL96"/>
<keyword evidence="4" id="KW-0677">Repeat</keyword>
<dbReference type="Gene3D" id="2.60.40.10">
    <property type="entry name" value="Immunoglobulins"/>
    <property type="match status" value="2"/>
</dbReference>
<feature type="region of interest" description="Disordered" evidence="6">
    <location>
        <begin position="672"/>
        <end position="692"/>
    </location>
</feature>
<dbReference type="InterPro" id="IPR036116">
    <property type="entry name" value="FN3_sf"/>
</dbReference>
<evidence type="ECO:0000256" key="4">
    <source>
        <dbReference type="ARBA" id="ARBA00022737"/>
    </source>
</evidence>
<keyword evidence="2" id="KW-0880">Kelch repeat</keyword>
<reference evidence="9" key="1">
    <citation type="submission" date="2025-08" db="UniProtKB">
        <authorList>
            <consortium name="RefSeq"/>
        </authorList>
    </citation>
    <scope>IDENTIFICATION</scope>
    <source>
        <strain evidence="9">Airmid</strain>
    </source>
</reference>
<dbReference type="PROSITE" id="PS50853">
    <property type="entry name" value="FN3"/>
    <property type="match status" value="1"/>
</dbReference>
<sequence length="1198" mass="128274">MSSLKDSLLSKWCKVESPGGISPKPRHGHRAVNVKDMMIVFGGGNEGIVDELHIYKTSTNQWFIPALKGDIPPGCAAYGITTDGNRVFIFGGMVEYGRYSNDLYELKVATWEWKKIRARTSKNVEPPRARLGHSFTIVGNKIFLFGGLANDSDNPKQNMPKYLNDLYVLELKNSVYQWDMPNCSGEPPTPRESHTAVTFTPRNGPGPKLLIYGGMSGFRLGDICILDIPSMTWSKVDPSGSIPFPRSLHTATVIDQKMYIFGGWVPVSCNTDSTLSAEKLGQHHQEKEWKCTNTFACLNLDTMHWEFNSPEISDDINVPRARAGHSAVAIGSRLFIWSGRDGYRKAWNNQVCCRDLWYLETEKPSAPVRIQLVKATTSTFEITWGSVANADCYIVQIQKIESPDQQTPPIGSTASMKKPMLPPATNPLPTSIPSTLSTTPVAAAVTPAAVTPTAVSIAGINPQAPGAAAAVQLLTNSTLLSNTSTASPIKVYTIPKTQATVSNLGQNAQIVTASSTTTVPTPTTMSGMAALAAAAAATPRITTKTSAVSTASNIRIVTPAAVQLHPTTSSSPTTGIKLTPSASTSTATTPQQIRFITTSSVQSGTKQILIKGNAGGAIQTSQLISLAKSSNGTLHLVGKIPNTGVTGQGQQQIVKIITQNPSKPVTVSVASTSSSATTLTTTDSASSNLSTNTTNTQQAKIINTPTNVKMIVLPNSSRSGQQLVIAPQTGTSSNAQTSCSTPMVLNKSIKIPVSAIRNQTVQGGASKLVISGSHLQSNSIRLIQSNNNRVVLVQSTQPTISTTGSTILTTTTATTIAQPINTVVTATKIPQSDGPEDEEPKNEISTSADEDQKPSFDHDPKMADDQKPKTNRMETSELTPSSIVTTTTTSTMTTTAAATTITPAIAKPTIVTTLGLTANKRTENATTIHRPSNVAINSNDNHHLQQSSKLTSHKPEQQQDKWYDVGIFKTNSCSITNFLIPNDDSIKYDAELDFDSKSCPQYAKFSRVYLEPGTSYRIRVAAVNLYGRGPWSPAIAFKTCFPGFPPAPTSIKITKSLDGAHISWAIPPSASKDITEYTVYLGVKTVLPPPTSGDSSSFNPSPFAFAKVYCGPQTEAMIPSRVLIDAYIDQEASKPAIIFRIAAKNEKGYGPATQVRWLQETYQSPGSSSSAGTSSALANKRSFSQNNDFASNNKKSKM</sequence>
<accession>A0A6P6YL96</accession>
<evidence type="ECO:0000256" key="6">
    <source>
        <dbReference type="SAM" id="MobiDB-lite"/>
    </source>
</evidence>
<dbReference type="InterPro" id="IPR059124">
    <property type="entry name" value="Kelch_HCF"/>
</dbReference>
<feature type="region of interest" description="Disordered" evidence="6">
    <location>
        <begin position="1161"/>
        <end position="1198"/>
    </location>
</feature>
<dbReference type="Gene3D" id="6.10.250.2590">
    <property type="match status" value="1"/>
</dbReference>
<dbReference type="CDD" id="cd00063">
    <property type="entry name" value="FN3"/>
    <property type="match status" value="1"/>
</dbReference>
<organism evidence="8 9">
    <name type="scientific">Dermatophagoides pteronyssinus</name>
    <name type="common">European house dust mite</name>
    <dbReference type="NCBI Taxonomy" id="6956"/>
    <lineage>
        <taxon>Eukaryota</taxon>
        <taxon>Metazoa</taxon>
        <taxon>Ecdysozoa</taxon>
        <taxon>Arthropoda</taxon>
        <taxon>Chelicerata</taxon>
        <taxon>Arachnida</taxon>
        <taxon>Acari</taxon>
        <taxon>Acariformes</taxon>
        <taxon>Sarcoptiformes</taxon>
        <taxon>Astigmata</taxon>
        <taxon>Psoroptidia</taxon>
        <taxon>Analgoidea</taxon>
        <taxon>Pyroglyphidae</taxon>
        <taxon>Dermatophagoidinae</taxon>
        <taxon>Dermatophagoides</taxon>
    </lineage>
</organism>
<feature type="compositionally biased region" description="Polar residues" evidence="6">
    <location>
        <begin position="924"/>
        <end position="950"/>
    </location>
</feature>
<dbReference type="Pfam" id="PF13854">
    <property type="entry name" value="Kelch_HCF"/>
    <property type="match status" value="1"/>
</dbReference>
<dbReference type="SUPFAM" id="SSF117281">
    <property type="entry name" value="Kelch motif"/>
    <property type="match status" value="1"/>
</dbReference>
<evidence type="ECO:0000313" key="9">
    <source>
        <dbReference type="RefSeq" id="XP_027205977.1"/>
    </source>
</evidence>
<dbReference type="AlphaFoldDB" id="A0A6P6YL96"/>
<dbReference type="Gene3D" id="2.120.10.80">
    <property type="entry name" value="Kelch-type beta propeller"/>
    <property type="match status" value="2"/>
</dbReference>
<dbReference type="SUPFAM" id="SSF49265">
    <property type="entry name" value="Fibronectin type III"/>
    <property type="match status" value="1"/>
</dbReference>
<dbReference type="OMA" id="PDYGQMK"/>
<dbReference type="OrthoDB" id="10001928at2759"/>
<dbReference type="FunCoup" id="A0A6P6YL96">
    <property type="interactions" value="1256"/>
</dbReference>
<dbReference type="GO" id="GO:0006338">
    <property type="term" value="P:chromatin remodeling"/>
    <property type="evidence" value="ECO:0007669"/>
    <property type="project" value="TreeGrafter"/>
</dbReference>
<dbReference type="InterPro" id="IPR043536">
    <property type="entry name" value="HCF1/2"/>
</dbReference>
<dbReference type="KEGG" id="dpte:113799529"/>
<dbReference type="InterPro" id="IPR013783">
    <property type="entry name" value="Ig-like_fold"/>
</dbReference>
<feature type="compositionally biased region" description="Polar residues" evidence="6">
    <location>
        <begin position="1181"/>
        <end position="1198"/>
    </location>
</feature>
<dbReference type="GO" id="GO:0035097">
    <property type="term" value="C:histone methyltransferase complex"/>
    <property type="evidence" value="ECO:0007669"/>
    <property type="project" value="TreeGrafter"/>
</dbReference>
<name>A0A6P6YL96_DERPT</name>
<dbReference type="GO" id="GO:0003713">
    <property type="term" value="F:transcription coactivator activity"/>
    <property type="evidence" value="ECO:0007669"/>
    <property type="project" value="TreeGrafter"/>
</dbReference>
<feature type="region of interest" description="Disordered" evidence="6">
    <location>
        <begin position="922"/>
        <end position="957"/>
    </location>
</feature>
<keyword evidence="3" id="KW-0597">Phosphoprotein</keyword>
<comment type="subcellular location">
    <subcellularLocation>
        <location evidence="1">Nucleus</location>
    </subcellularLocation>
</comment>
<keyword evidence="5" id="KW-0539">Nucleus</keyword>
<dbReference type="PANTHER" id="PTHR46003:SF1">
    <property type="entry name" value="HOST CELL FACTOR"/>
    <property type="match status" value="1"/>
</dbReference>
<dbReference type="CTD" id="43788"/>
<protein>
    <submittedName>
        <fullName evidence="9">Host cell factor 2-like</fullName>
    </submittedName>
</protein>
<evidence type="ECO:0000256" key="5">
    <source>
        <dbReference type="ARBA" id="ARBA00023242"/>
    </source>
</evidence>
<feature type="region of interest" description="Disordered" evidence="6">
    <location>
        <begin position="829"/>
        <end position="890"/>
    </location>
</feature>
<feature type="compositionally biased region" description="Low complexity" evidence="6">
    <location>
        <begin position="1164"/>
        <end position="1176"/>
    </location>
</feature>
<proteinExistence type="predicted"/>
<feature type="region of interest" description="Disordered" evidence="6">
    <location>
        <begin position="565"/>
        <end position="584"/>
    </location>
</feature>
<gene>
    <name evidence="9" type="primary">LOC113799529</name>
</gene>
<dbReference type="FunFam" id="2.120.10.80:FF:000015">
    <property type="entry name" value="host cell factor 1 isoform X1"/>
    <property type="match status" value="1"/>
</dbReference>
<evidence type="ECO:0000256" key="2">
    <source>
        <dbReference type="ARBA" id="ARBA00022441"/>
    </source>
</evidence>
<keyword evidence="8" id="KW-1185">Reference proteome</keyword>
<evidence type="ECO:0000256" key="1">
    <source>
        <dbReference type="ARBA" id="ARBA00004123"/>
    </source>
</evidence>
<dbReference type="Proteomes" id="UP000515146">
    <property type="component" value="Unplaced"/>
</dbReference>